<gene>
    <name evidence="5" type="primary">MBD4</name>
    <name evidence="5" type="ORF">HETSPECPRED_005828</name>
</gene>
<dbReference type="InterPro" id="IPR045138">
    <property type="entry name" value="MeCP2/MBD4"/>
</dbReference>
<feature type="domain" description="HhH-GPD" evidence="4">
    <location>
        <begin position="680"/>
        <end position="763"/>
    </location>
</feature>
<feature type="compositionally biased region" description="Polar residues" evidence="3">
    <location>
        <begin position="327"/>
        <end position="343"/>
    </location>
</feature>
<feature type="compositionally biased region" description="Basic and acidic residues" evidence="3">
    <location>
        <begin position="518"/>
        <end position="536"/>
    </location>
</feature>
<dbReference type="GO" id="GO:0005634">
    <property type="term" value="C:nucleus"/>
    <property type="evidence" value="ECO:0007669"/>
    <property type="project" value="UniProtKB-SubCell"/>
</dbReference>
<accession>A0A8H3FL75</accession>
<evidence type="ECO:0000313" key="5">
    <source>
        <dbReference type="EMBL" id="CAF9925409.1"/>
    </source>
</evidence>
<dbReference type="SUPFAM" id="SSF48150">
    <property type="entry name" value="DNA-glycosylase"/>
    <property type="match status" value="1"/>
</dbReference>
<dbReference type="OrthoDB" id="10265068at2759"/>
<dbReference type="GO" id="GO:0003824">
    <property type="term" value="F:catalytic activity"/>
    <property type="evidence" value="ECO:0007669"/>
    <property type="project" value="InterPro"/>
</dbReference>
<evidence type="ECO:0000313" key="6">
    <source>
        <dbReference type="Proteomes" id="UP000664521"/>
    </source>
</evidence>
<dbReference type="GO" id="GO:0006285">
    <property type="term" value="P:base-excision repair, AP site formation"/>
    <property type="evidence" value="ECO:0007669"/>
    <property type="project" value="UniProtKB-ARBA"/>
</dbReference>
<protein>
    <submittedName>
        <fullName evidence="5">Methyl-CpG-binding domain protein 4</fullName>
    </submittedName>
</protein>
<dbReference type="PANTHER" id="PTHR15074:SF0">
    <property type="entry name" value="METHYL-CPG-BINDING DOMAIN PROTEIN 4-LIKE PROTEIN"/>
    <property type="match status" value="1"/>
</dbReference>
<feature type="region of interest" description="Disordered" evidence="3">
    <location>
        <begin position="230"/>
        <end position="361"/>
    </location>
</feature>
<evidence type="ECO:0000256" key="1">
    <source>
        <dbReference type="ARBA" id="ARBA00004123"/>
    </source>
</evidence>
<reference evidence="5" key="1">
    <citation type="submission" date="2021-03" db="EMBL/GenBank/DDBJ databases">
        <authorList>
            <person name="Tagirdzhanova G."/>
        </authorList>
    </citation>
    <scope>NUCLEOTIDE SEQUENCE</scope>
</reference>
<name>A0A8H3FL75_9LECA</name>
<feature type="compositionally biased region" description="Basic and acidic residues" evidence="3">
    <location>
        <begin position="419"/>
        <end position="435"/>
    </location>
</feature>
<evidence type="ECO:0000256" key="3">
    <source>
        <dbReference type="SAM" id="MobiDB-lite"/>
    </source>
</evidence>
<keyword evidence="2" id="KW-0539">Nucleus</keyword>
<comment type="caution">
    <text evidence="5">The sequence shown here is derived from an EMBL/GenBank/DDBJ whole genome shotgun (WGS) entry which is preliminary data.</text>
</comment>
<dbReference type="Gene3D" id="1.10.340.30">
    <property type="entry name" value="Hypothetical protein, domain 2"/>
    <property type="match status" value="1"/>
</dbReference>
<proteinExistence type="predicted"/>
<feature type="region of interest" description="Disordered" evidence="3">
    <location>
        <begin position="373"/>
        <end position="649"/>
    </location>
</feature>
<dbReference type="PANTHER" id="PTHR15074">
    <property type="entry name" value="METHYL-CPG-BINDING PROTEIN"/>
    <property type="match status" value="1"/>
</dbReference>
<feature type="compositionally biased region" description="Basic residues" evidence="3">
    <location>
        <begin position="299"/>
        <end position="308"/>
    </location>
</feature>
<feature type="compositionally biased region" description="Basic and acidic residues" evidence="3">
    <location>
        <begin position="485"/>
        <end position="497"/>
    </location>
</feature>
<evidence type="ECO:0000256" key="2">
    <source>
        <dbReference type="ARBA" id="ARBA00023242"/>
    </source>
</evidence>
<dbReference type="EMBL" id="CAJPDS010000038">
    <property type="protein sequence ID" value="CAF9925409.1"/>
    <property type="molecule type" value="Genomic_DNA"/>
</dbReference>
<feature type="compositionally biased region" description="Pro residues" evidence="3">
    <location>
        <begin position="605"/>
        <end position="620"/>
    </location>
</feature>
<feature type="compositionally biased region" description="Basic residues" evidence="3">
    <location>
        <begin position="452"/>
        <end position="470"/>
    </location>
</feature>
<dbReference type="InterPro" id="IPR011257">
    <property type="entry name" value="DNA_glycosylase"/>
</dbReference>
<dbReference type="GO" id="GO:0003677">
    <property type="term" value="F:DNA binding"/>
    <property type="evidence" value="ECO:0007669"/>
    <property type="project" value="InterPro"/>
</dbReference>
<feature type="compositionally biased region" description="Basic residues" evidence="3">
    <location>
        <begin position="537"/>
        <end position="548"/>
    </location>
</feature>
<sequence>MTKDFISKESTPFARPHIPESVTSGGMASEDTPTPSPKRRKIEQAKLAQGQDLLENLNADLGTIGQKGVHFLQGIPPQEEVRPLATAKGHEMDAEDESGSDVYEVGLAEFDTEGITMEELKLWSRCAPMDQKLVLNIDSPVRKVAPKVHFSNRADRTSKGKAASMHRFIREHQFFLLRQTSSFTTSQRKAFEMDVFQQARKVGFSSANAEKQIILARRLCGEKKYDGGLSKLDNEVSDSETVTRRDSTDPRDDCCRGSSSATLRSVKPFQDAEESAKPSNQSAESLLEDEAAETVGTIQRKKKKRRRSTSSAGNGSKFTEVEEHANSEPTNSDNQQLPSQSKIQKSKSDGVNGDPSQLLEVPDDVSWYLEAQAKRKKAKDTLSSSPTLGIDTRGVQNDHGLGNKSHRIEVLQVSGPTDMNEKFNNDERLEKKLDIEPTDPGQELTIDQRAERKSRKNERRQRKRERRLQRRREAESNRDSGASSTDREPQASVDNKRATNVRNENFAETLDLLNGEPAEDRFDRKPLHEIKDEARHRSQKHKKKHKSKERSVSKESGFQSPMIHNAKAAEGGSMIQPEERTIPSTPNSKHSAIDLLFPFSDSPLSTPPSSPILPPSPSSPTPKKRKLLPPKTSPYFPTPPRTPRPKRPPTSCVPFPPLSAPRFGLIQESLANTPFALLLATIFLNKTRGRVALPLFYQLLEKWPTPETLATAAHEDVVAIFSTLGLQNQRARKVVQLAKAWVDNPPAKGKRWRRLGYPCPSDGRDIKSSEGAIADEEDDKRIAWEVGNLPGVGRYAIDSWRIFCRDQLRRLPFGMPALEGLVDPDEGNEAEKNEEDTQKATAIQEELSKEWTRVLPLDKELRAYLRWRWLRLGWEWDPVTGERVRASEEVMKGAEKGGVVIEEEGVGGRIEGVGNMLQA</sequence>
<dbReference type="Pfam" id="PF00730">
    <property type="entry name" value="HhH-GPD"/>
    <property type="match status" value="1"/>
</dbReference>
<dbReference type="InterPro" id="IPR003265">
    <property type="entry name" value="HhH-GPD_domain"/>
</dbReference>
<keyword evidence="6" id="KW-1185">Reference proteome</keyword>
<dbReference type="Proteomes" id="UP000664521">
    <property type="component" value="Unassembled WGS sequence"/>
</dbReference>
<dbReference type="AlphaFoldDB" id="A0A8H3FL75"/>
<feature type="region of interest" description="Disordered" evidence="3">
    <location>
        <begin position="1"/>
        <end position="41"/>
    </location>
</feature>
<evidence type="ECO:0000259" key="4">
    <source>
        <dbReference type="Pfam" id="PF00730"/>
    </source>
</evidence>
<organism evidence="5 6">
    <name type="scientific">Heterodermia speciosa</name>
    <dbReference type="NCBI Taxonomy" id="116794"/>
    <lineage>
        <taxon>Eukaryota</taxon>
        <taxon>Fungi</taxon>
        <taxon>Dikarya</taxon>
        <taxon>Ascomycota</taxon>
        <taxon>Pezizomycotina</taxon>
        <taxon>Lecanoromycetes</taxon>
        <taxon>OSLEUM clade</taxon>
        <taxon>Lecanoromycetidae</taxon>
        <taxon>Caliciales</taxon>
        <taxon>Physciaceae</taxon>
        <taxon>Heterodermia</taxon>
    </lineage>
</organism>
<feature type="compositionally biased region" description="Basic and acidic residues" evidence="3">
    <location>
        <begin position="241"/>
        <end position="255"/>
    </location>
</feature>
<comment type="subcellular location">
    <subcellularLocation>
        <location evidence="1">Nucleus</location>
    </subcellularLocation>
</comment>